<keyword evidence="3" id="KW-1185">Reference proteome</keyword>
<organism evidence="3 4">
    <name type="scientific">Bos indicus</name>
    <name type="common">Zebu</name>
    <dbReference type="NCBI Taxonomy" id="9915"/>
    <lineage>
        <taxon>Eukaryota</taxon>
        <taxon>Metazoa</taxon>
        <taxon>Chordata</taxon>
        <taxon>Craniata</taxon>
        <taxon>Vertebrata</taxon>
        <taxon>Euteleostomi</taxon>
        <taxon>Mammalia</taxon>
        <taxon>Eutheria</taxon>
        <taxon>Laurasiatheria</taxon>
        <taxon>Artiodactyla</taxon>
        <taxon>Ruminantia</taxon>
        <taxon>Pecora</taxon>
        <taxon>Bovidae</taxon>
        <taxon>Bovinae</taxon>
        <taxon>Bos</taxon>
    </lineage>
</organism>
<name>A0ABM4RC27_BOSIN</name>
<dbReference type="RefSeq" id="XP_070633104.1">
    <property type="nucleotide sequence ID" value="XM_070777003.1"/>
</dbReference>
<feature type="compositionally biased region" description="Low complexity" evidence="1">
    <location>
        <begin position="1100"/>
        <end position="1118"/>
    </location>
</feature>
<feature type="domain" description="DUF4550" evidence="2">
    <location>
        <begin position="115"/>
        <end position="208"/>
    </location>
</feature>
<gene>
    <name evidence="4 5" type="primary">CFAP92</name>
</gene>
<feature type="compositionally biased region" description="Basic and acidic residues" evidence="1">
    <location>
        <begin position="323"/>
        <end position="338"/>
    </location>
</feature>
<proteinExistence type="predicted"/>
<feature type="compositionally biased region" description="Polar residues" evidence="1">
    <location>
        <begin position="21"/>
        <end position="30"/>
    </location>
</feature>
<evidence type="ECO:0000259" key="2">
    <source>
        <dbReference type="Pfam" id="PF15084"/>
    </source>
</evidence>
<accession>A0ABM4RC27</accession>
<dbReference type="RefSeq" id="XP_070633103.1">
    <property type="nucleotide sequence ID" value="XM_070777002.1"/>
</dbReference>
<sequence length="1154" mass="129863">MSLQAWEWEDEDQASMGPASSMGSFHQSGSECEADEYLKDRAWAQESDSDHRCSSESPERPASAFTSHMPHVVPCTFIISLAFPLTSGHKGKFSSLVEKYRRPPKTDKPVAKVHRYYHVEYSLLPDGAEPKKVDVLLFPTVAKVFLDSGVKTIRPWQEGDRVWVSWTQAFNINVTKELLKKINFHKITLKVWDTKEKVSKRVKYYRLKPSGFMEDMGSSEEVKNLVLSQRRLSEQGVHVKEEQCQDHAPEKPEKPRRSLKPAHDAETLPGNPEDHEKLLRSEELATVQWGDSKPVSSLGGATTTEAKELIEKPSLSSLTNLLEKQKFQTKRKESDGRRKSQRRRRTSHWEDGTDMRLAGPAKHGSFSIQLEVLPLLAGWQSVVSHSSGRSANILDCFLTLKTEVPLMTEEQKQDLNPMTIKIKCVSSLPSQPVPIRELERLCSPVYCRYQFHRAPVHCTEGQPHGTHVHFQDVNVIFLGAMHPSDLREYLEGPPMVVEVHDRDRKSEGCSRKPTLFGEDPLDAHLNLQALISPRDTESNPFETQEKMWDPHGVAQVSFADLLLGHKYLNLAAPVRSCEPWAAPLGHGRRSRHAAGPRGPRDGVPHGLMPPGDYLEASCLLKLRVDVAVPLRGGLGGADPALSRFGRVVFVFESRRLSLLHSLLQDVTMINARALALDSYPLEDIQQILSAFKIRVKTQEQPDLDVLTGVHLLDGKVHFLVLEGLADHGLQRLWARHQSRVPRAEQGPFKALYNSQLRFRRRLYADLETVLYRVRLFRPLAQLVQQAALYVRRAVPPQVFQALSRIYCICRYSSRLREVITGDLLPSSAMIKELSQEFGMPMSQGDLTEQKLLAVAPAPSLEDLRSRKSTLASEIHSHQEKYLRWRSNVILKSRDQKASLVQRNISAASQIGRKPPSSAARVIRVSAPDTHAVHNYSIQTLNSVELAKKELYQEMAKEPGRRFTYSQKYLSATVGPLDPEEEERRARRESRQAWRTPNGFQTAGLHSMGTTWPLRLPPISAATEEWREKALFTNLLEPVLRRERWGWDRRHQDFNLYTRPPEFLELPPAPKPRAAGRRKAAALCPEQHRPPAGAESTSPCHGHSSATPPTSPTSPGSRSSGRHRTLTPPGHGPTPPSPQAPVKHGEGAAGCCEPQ</sequence>
<protein>
    <submittedName>
        <fullName evidence="4 5">Uncharacterized protein CFAP92 isoform X1</fullName>
    </submittedName>
</protein>
<evidence type="ECO:0000256" key="1">
    <source>
        <dbReference type="SAM" id="MobiDB-lite"/>
    </source>
</evidence>
<dbReference type="PANTHER" id="PTHR33667:SF7">
    <property type="entry name" value="RIKEN CDNA 1810020O05 GENE"/>
    <property type="match status" value="1"/>
</dbReference>
<dbReference type="PANTHER" id="PTHR33667">
    <property type="entry name" value="SI:DKEY-57N24.6"/>
    <property type="match status" value="1"/>
</dbReference>
<dbReference type="GeneID" id="109576314"/>
<dbReference type="Pfam" id="PF15084">
    <property type="entry name" value="DUF4550"/>
    <property type="match status" value="1"/>
</dbReference>
<feature type="region of interest" description="Disordered" evidence="1">
    <location>
        <begin position="1"/>
        <end position="40"/>
    </location>
</feature>
<evidence type="ECO:0000313" key="4">
    <source>
        <dbReference type="RefSeq" id="XP_070633103.1"/>
    </source>
</evidence>
<feature type="compositionally biased region" description="Pro residues" evidence="1">
    <location>
        <begin position="1129"/>
        <end position="1138"/>
    </location>
</feature>
<dbReference type="Proteomes" id="UP001652663">
    <property type="component" value="Chromosome 22"/>
</dbReference>
<reference evidence="4 5" key="1">
    <citation type="submission" date="2025-05" db="UniProtKB">
        <authorList>
            <consortium name="RefSeq"/>
        </authorList>
    </citation>
    <scope>IDENTIFICATION</scope>
    <source>
        <tissue evidence="4 5">Blood</tissue>
    </source>
</reference>
<feature type="region of interest" description="Disordered" evidence="1">
    <location>
        <begin position="1059"/>
        <end position="1154"/>
    </location>
</feature>
<evidence type="ECO:0000313" key="3">
    <source>
        <dbReference type="Proteomes" id="UP001652663"/>
    </source>
</evidence>
<feature type="region of interest" description="Disordered" evidence="1">
    <location>
        <begin position="320"/>
        <end position="360"/>
    </location>
</feature>
<feature type="region of interest" description="Disordered" evidence="1">
    <location>
        <begin position="236"/>
        <end position="275"/>
    </location>
</feature>
<feature type="region of interest" description="Disordered" evidence="1">
    <location>
        <begin position="974"/>
        <end position="1011"/>
    </location>
</feature>
<dbReference type="InterPro" id="IPR027876">
    <property type="entry name" value="DUF4550"/>
</dbReference>
<feature type="compositionally biased region" description="Basic and acidic residues" evidence="1">
    <location>
        <begin position="981"/>
        <end position="991"/>
    </location>
</feature>
<evidence type="ECO:0000313" key="5">
    <source>
        <dbReference type="RefSeq" id="XP_070633104.1"/>
    </source>
</evidence>